<proteinExistence type="predicted"/>
<dbReference type="HOGENOM" id="CLU_3070114_0_0_1"/>
<protein>
    <recommendedName>
        <fullName evidence="1">Integrase zinc-binding domain-containing protein</fullName>
    </recommendedName>
</protein>
<accession>F8PHU3</accession>
<dbReference type="InParanoid" id="F8PHU3"/>
<dbReference type="AlphaFoldDB" id="F8PHU3"/>
<organism evidence="3">
    <name type="scientific">Serpula lacrymans var. lacrymans (strain S7.3)</name>
    <name type="common">Dry rot fungus</name>
    <dbReference type="NCBI Taxonomy" id="936435"/>
    <lineage>
        <taxon>Eukaryota</taxon>
        <taxon>Fungi</taxon>
        <taxon>Dikarya</taxon>
        <taxon>Basidiomycota</taxon>
        <taxon>Agaricomycotina</taxon>
        <taxon>Agaricomycetes</taxon>
        <taxon>Agaricomycetidae</taxon>
        <taxon>Boletales</taxon>
        <taxon>Coniophorineae</taxon>
        <taxon>Serpulaceae</taxon>
        <taxon>Serpula</taxon>
    </lineage>
</organism>
<evidence type="ECO:0000313" key="3">
    <source>
        <dbReference type="Proteomes" id="UP000008063"/>
    </source>
</evidence>
<feature type="domain" description="Integrase zinc-binding" evidence="1">
    <location>
        <begin position="7"/>
        <end position="51"/>
    </location>
</feature>
<reference evidence="3" key="1">
    <citation type="journal article" date="2011" name="Science">
        <title>The plant cell wall-decomposing machinery underlies the functional diversity of forest fungi.</title>
        <authorList>
            <person name="Eastwood D.C."/>
            <person name="Floudas D."/>
            <person name="Binder M."/>
            <person name="Majcherczyk A."/>
            <person name="Schneider P."/>
            <person name="Aerts A."/>
            <person name="Asiegbu F.O."/>
            <person name="Baker S.E."/>
            <person name="Barry K."/>
            <person name="Bendiksby M."/>
            <person name="Blumentritt M."/>
            <person name="Coutinho P.M."/>
            <person name="Cullen D."/>
            <person name="de Vries R.P."/>
            <person name="Gathman A."/>
            <person name="Goodell B."/>
            <person name="Henrissat B."/>
            <person name="Ihrmark K."/>
            <person name="Kauserud H."/>
            <person name="Kohler A."/>
            <person name="LaButti K."/>
            <person name="Lapidus A."/>
            <person name="Lavin J.L."/>
            <person name="Lee Y.-H."/>
            <person name="Lindquist E."/>
            <person name="Lilly W."/>
            <person name="Lucas S."/>
            <person name="Morin E."/>
            <person name="Murat C."/>
            <person name="Oguiza J.A."/>
            <person name="Park J."/>
            <person name="Pisabarro A.G."/>
            <person name="Riley R."/>
            <person name="Rosling A."/>
            <person name="Salamov A."/>
            <person name="Schmidt O."/>
            <person name="Schmutz J."/>
            <person name="Skrede I."/>
            <person name="Stenlid J."/>
            <person name="Wiebenga A."/>
            <person name="Xie X."/>
            <person name="Kuees U."/>
            <person name="Hibbett D.S."/>
            <person name="Hoffmeister D."/>
            <person name="Hoegberg N."/>
            <person name="Martin F."/>
            <person name="Grigoriev I.V."/>
            <person name="Watkinson S.C."/>
        </authorList>
    </citation>
    <scope>NUCLEOTIDE SEQUENCE [LARGE SCALE GENOMIC DNA]</scope>
    <source>
        <strain evidence="3">strain S7.3</strain>
    </source>
</reference>
<dbReference type="EMBL" id="GL945474">
    <property type="protein sequence ID" value="EGO04572.1"/>
    <property type="molecule type" value="Genomic_DNA"/>
</dbReference>
<evidence type="ECO:0000259" key="1">
    <source>
        <dbReference type="Pfam" id="PF17921"/>
    </source>
</evidence>
<dbReference type="Pfam" id="PF17921">
    <property type="entry name" value="Integrase_H2C2"/>
    <property type="match status" value="1"/>
</dbReference>
<dbReference type="InterPro" id="IPR041588">
    <property type="entry name" value="Integrase_H2C2"/>
</dbReference>
<name>F8PHU3_SERL3</name>
<gene>
    <name evidence="2" type="ORF">SERLA73DRAFT_43966</name>
</gene>
<keyword evidence="3" id="KW-1185">Reference proteome</keyword>
<sequence length="53" mass="6263">MFIFQNNKLCSHILKDHDDDDVLAGHPGERRIFELMNHKLWWPSLCTGIRQSV</sequence>
<evidence type="ECO:0000313" key="2">
    <source>
        <dbReference type="EMBL" id="EGO04572.1"/>
    </source>
</evidence>
<dbReference type="Proteomes" id="UP000008063">
    <property type="component" value="Unassembled WGS sequence"/>
</dbReference>